<dbReference type="InterPro" id="IPR040351">
    <property type="entry name" value="RAB3IL/RAB3IP/Sec2"/>
</dbReference>
<keyword evidence="1 3" id="KW-0175">Coiled coil</keyword>
<dbReference type="GO" id="GO:0006887">
    <property type="term" value="P:exocytosis"/>
    <property type="evidence" value="ECO:0007669"/>
    <property type="project" value="TreeGrafter"/>
</dbReference>
<feature type="region of interest" description="Disordered" evidence="4">
    <location>
        <begin position="344"/>
        <end position="366"/>
    </location>
</feature>
<feature type="compositionally biased region" description="Polar residues" evidence="4">
    <location>
        <begin position="204"/>
        <end position="222"/>
    </location>
</feature>
<feature type="coiled-coil region" evidence="3">
    <location>
        <begin position="233"/>
        <end position="317"/>
    </location>
</feature>
<name>A0A914QHG7_9BILA</name>
<dbReference type="GO" id="GO:0005085">
    <property type="term" value="F:guanyl-nucleotide exchange factor activity"/>
    <property type="evidence" value="ECO:0007669"/>
    <property type="project" value="InterPro"/>
</dbReference>
<dbReference type="WBParaSite" id="PDA_v2.g26741.t1">
    <property type="protein sequence ID" value="PDA_v2.g26741.t1"/>
    <property type="gene ID" value="PDA_v2.g26741"/>
</dbReference>
<reference evidence="6" key="1">
    <citation type="submission" date="2022-11" db="UniProtKB">
        <authorList>
            <consortium name="WormBaseParasite"/>
        </authorList>
    </citation>
    <scope>IDENTIFICATION</scope>
</reference>
<protein>
    <submittedName>
        <fullName evidence="6">GDP/GTP exchange factor Sec2 N-terminal domain-containing protein</fullName>
    </submittedName>
</protein>
<feature type="compositionally biased region" description="Low complexity" evidence="4">
    <location>
        <begin position="112"/>
        <end position="124"/>
    </location>
</feature>
<evidence type="ECO:0000313" key="6">
    <source>
        <dbReference type="WBParaSite" id="PDA_v2.g26741.t1"/>
    </source>
</evidence>
<feature type="region of interest" description="Disordered" evidence="4">
    <location>
        <begin position="40"/>
        <end position="62"/>
    </location>
</feature>
<evidence type="ECO:0000256" key="4">
    <source>
        <dbReference type="SAM" id="MobiDB-lite"/>
    </source>
</evidence>
<feature type="coiled-coil region" evidence="3">
    <location>
        <begin position="137"/>
        <end position="164"/>
    </location>
</feature>
<sequence length="545" mass="61468">MFNFQHLKTPDSVSVTDSGIDCSLLEEINRQAAVVLNSPLIQRKTREDPEDPLPPTATTNTTATNYSYIHSKPHGSFDLTLQTSQFNNTSSSNSSSPQQAASEPPRSPPPLSSTDSTTVFSSSTDAPNSSHLGILLLSNARRKLQLEEERIEFEKEKQREKEKRKSKKLFFRLSKRVREKSGMVDIPQSASDSALKRIDEDEVSSTGHSSFFGQYRNSSTDSGLIPSSADDPDETLEEKVKRLEHELKESRRAAAKSDAECQKLLKMQKTLDNEVQDLTETLFQQAYHVADEAEAKRRQAEKLLNEALFKVDLLQAEVKALKDIVKSPSKRTLKDRFGHKKSESQVYSLTPTKGKSSSLHLTPIKSSKSSTSISQEEVEVDPIYFEEFNEWLSSSISLSSDNGETKFLKRVIKEDVEPCLTFTNAELASKILDSIKKNTLEMEPCLNETIKICELTKMEKLCPYRLKTEMENEWVYISLQARNRITAVCDLLTYLRYLQNGIVKSTPHDSYLEIASMRKNLALARFGFDFITKMNGTGLTTTDEN</sequence>
<feature type="region of interest" description="Disordered" evidence="4">
    <location>
        <begin position="85"/>
        <end position="127"/>
    </location>
</feature>
<accession>A0A914QHG7</accession>
<dbReference type="Gene3D" id="1.20.5.4880">
    <property type="match status" value="1"/>
</dbReference>
<evidence type="ECO:0000313" key="5">
    <source>
        <dbReference type="Proteomes" id="UP000887578"/>
    </source>
</evidence>
<dbReference type="SUPFAM" id="SSF144284">
    <property type="entry name" value="Sec2 N-terminal region"/>
    <property type="match status" value="1"/>
</dbReference>
<evidence type="ECO:0000256" key="2">
    <source>
        <dbReference type="ARBA" id="ARBA00025794"/>
    </source>
</evidence>
<feature type="compositionally biased region" description="Low complexity" evidence="4">
    <location>
        <begin position="85"/>
        <end position="104"/>
    </location>
</feature>
<evidence type="ECO:0000256" key="3">
    <source>
        <dbReference type="SAM" id="Coils"/>
    </source>
</evidence>
<feature type="region of interest" description="Disordered" evidence="4">
    <location>
        <begin position="191"/>
        <end position="233"/>
    </location>
</feature>
<proteinExistence type="inferred from homology"/>
<dbReference type="AlphaFoldDB" id="A0A914QHG7"/>
<comment type="similarity">
    <text evidence="2">Belongs to the SEC2 family.</text>
</comment>
<dbReference type="GO" id="GO:0070319">
    <property type="term" value="C:Golgi to plasma membrane transport vesicle"/>
    <property type="evidence" value="ECO:0007669"/>
    <property type="project" value="TreeGrafter"/>
</dbReference>
<dbReference type="CDD" id="cd21044">
    <property type="entry name" value="Rab11BD_RAB3IP_like"/>
    <property type="match status" value="1"/>
</dbReference>
<dbReference type="PANTHER" id="PTHR14430:SF0">
    <property type="entry name" value="SEC2P DOMAIN-CONTAINING PROTEIN"/>
    <property type="match status" value="1"/>
</dbReference>
<dbReference type="Proteomes" id="UP000887578">
    <property type="component" value="Unplaced"/>
</dbReference>
<feature type="compositionally biased region" description="Polar residues" evidence="4">
    <location>
        <begin position="344"/>
        <end position="360"/>
    </location>
</feature>
<keyword evidence="5" id="KW-1185">Reference proteome</keyword>
<dbReference type="PANTHER" id="PTHR14430">
    <property type="entry name" value="RABIN3-RELATED"/>
    <property type="match status" value="1"/>
</dbReference>
<organism evidence="5 6">
    <name type="scientific">Panagrolaimus davidi</name>
    <dbReference type="NCBI Taxonomy" id="227884"/>
    <lineage>
        <taxon>Eukaryota</taxon>
        <taxon>Metazoa</taxon>
        <taxon>Ecdysozoa</taxon>
        <taxon>Nematoda</taxon>
        <taxon>Chromadorea</taxon>
        <taxon>Rhabditida</taxon>
        <taxon>Tylenchina</taxon>
        <taxon>Panagrolaimomorpha</taxon>
        <taxon>Panagrolaimoidea</taxon>
        <taxon>Panagrolaimidae</taxon>
        <taxon>Panagrolaimus</taxon>
    </lineage>
</organism>
<dbReference type="Pfam" id="PF25555">
    <property type="entry name" value="RAB3A-like_C"/>
    <property type="match status" value="1"/>
</dbReference>
<evidence type="ECO:0000256" key="1">
    <source>
        <dbReference type="ARBA" id="ARBA00023054"/>
    </source>
</evidence>